<dbReference type="AlphaFoldDB" id="A0A8B7NNZ5"/>
<dbReference type="SUPFAM" id="SSF56219">
    <property type="entry name" value="DNase I-like"/>
    <property type="match status" value="1"/>
</dbReference>
<gene>
    <name evidence="3" type="primary">LOC108672290</name>
</gene>
<dbReference type="GeneID" id="108672290"/>
<reference evidence="3" key="1">
    <citation type="submission" date="2025-08" db="UniProtKB">
        <authorList>
            <consortium name="RefSeq"/>
        </authorList>
    </citation>
    <scope>IDENTIFICATION</scope>
    <source>
        <tissue evidence="3">Whole organism</tissue>
    </source>
</reference>
<dbReference type="CDD" id="cd01650">
    <property type="entry name" value="RT_nLTR_like"/>
    <property type="match status" value="1"/>
</dbReference>
<evidence type="ECO:0000313" key="2">
    <source>
        <dbReference type="Proteomes" id="UP000694843"/>
    </source>
</evidence>
<dbReference type="InterPro" id="IPR043502">
    <property type="entry name" value="DNA/RNA_pol_sf"/>
</dbReference>
<organism evidence="2 3">
    <name type="scientific">Hyalella azteca</name>
    <name type="common">Amphipod</name>
    <dbReference type="NCBI Taxonomy" id="294128"/>
    <lineage>
        <taxon>Eukaryota</taxon>
        <taxon>Metazoa</taxon>
        <taxon>Ecdysozoa</taxon>
        <taxon>Arthropoda</taxon>
        <taxon>Crustacea</taxon>
        <taxon>Multicrustacea</taxon>
        <taxon>Malacostraca</taxon>
        <taxon>Eumalacostraca</taxon>
        <taxon>Peracarida</taxon>
        <taxon>Amphipoda</taxon>
        <taxon>Senticaudata</taxon>
        <taxon>Talitrida</taxon>
        <taxon>Talitroidea</taxon>
        <taxon>Hyalellidae</taxon>
        <taxon>Hyalella</taxon>
    </lineage>
</organism>
<name>A0A8B7NNZ5_HYAAZ</name>
<dbReference type="GO" id="GO:0071897">
    <property type="term" value="P:DNA biosynthetic process"/>
    <property type="evidence" value="ECO:0007669"/>
    <property type="project" value="UniProtKB-ARBA"/>
</dbReference>
<dbReference type="KEGG" id="hazt:108672290"/>
<keyword evidence="2" id="KW-1185">Reference proteome</keyword>
<protein>
    <submittedName>
        <fullName evidence="3">Uncharacterized protein LOC108672290</fullName>
    </submittedName>
</protein>
<dbReference type="Gene3D" id="3.60.10.10">
    <property type="entry name" value="Endonuclease/exonuclease/phosphatase"/>
    <property type="match status" value="1"/>
</dbReference>
<feature type="domain" description="Reverse transcriptase" evidence="1">
    <location>
        <begin position="452"/>
        <end position="534"/>
    </location>
</feature>
<accession>A0A8B7NNZ5</accession>
<proteinExistence type="predicted"/>
<dbReference type="PANTHER" id="PTHR47027">
    <property type="entry name" value="REVERSE TRANSCRIPTASE DOMAIN-CONTAINING PROTEIN"/>
    <property type="match status" value="1"/>
</dbReference>
<dbReference type="PANTHER" id="PTHR47027:SF20">
    <property type="entry name" value="REVERSE TRANSCRIPTASE-LIKE PROTEIN WITH RNA-DIRECTED DNA POLYMERASE DOMAIN"/>
    <property type="match status" value="1"/>
</dbReference>
<dbReference type="RefSeq" id="XP_018015422.1">
    <property type="nucleotide sequence ID" value="XM_018159933.1"/>
</dbReference>
<evidence type="ECO:0000259" key="1">
    <source>
        <dbReference type="Pfam" id="PF00078"/>
    </source>
</evidence>
<sequence length="628" mass="70773">MELALPSGTPCFARLNPLHGGTERILTLSTTAGFANIICVYAPTLQAPPDTKDRFYELMVNTKYNIPMPEHIYLVGDFNARVGTDHESCPEVLGHHGIGKMNENGQRLLEFCCHRNLCVPNTFFQNKLCHRASWRHPRSKHWHQLDLIITRRDSLNSVRNTRVYHSADCDTDHSLVISNIKIKPKKLHILKRKCQPRINASKASCPARNQILIEHLAELLPAERAERAVGGWCSLRSAIYNAAVLAYGIKERNSADWFGANIGDLEPALSSKRRAMLKYKSNPSQRNLQVSRAARKRAQQMARRCANNYWLQLSDSIQRASDSGNVRGKYEGSSEQLGDRTEQFRRWFEHYLDLYSNANNVSLEALDAIENFSSLDALDAEPSVEELNKAIDILPCGKAAGEDGIPPEVIKSGKRALLGPLHELLCLCWREGQVPQDMRDAKIITLYKNKGDRSDCNNYRGISLLSIVGKAFARVVLGRLRALADRVYPESQCGFRAQRGTSDMIFSLRQLQEKCREQRRPLHIAFIDLTNAFDLRLLFADDAALSSHTEEDLQRLMGCFAHACREFGLTINIRKTNVMGQDVVVPPSITIDDSQLEVAERFSYLGSTINNNLSLDSEIDKRIAKASM</sequence>
<dbReference type="SUPFAM" id="SSF56672">
    <property type="entry name" value="DNA/RNA polymerases"/>
    <property type="match status" value="1"/>
</dbReference>
<dbReference type="OrthoDB" id="5977725at2759"/>
<dbReference type="OMA" id="CFIDIAK"/>
<dbReference type="InterPro" id="IPR036691">
    <property type="entry name" value="Endo/exonu/phosph_ase_sf"/>
</dbReference>
<dbReference type="InterPro" id="IPR000477">
    <property type="entry name" value="RT_dom"/>
</dbReference>
<dbReference type="Proteomes" id="UP000694843">
    <property type="component" value="Unplaced"/>
</dbReference>
<evidence type="ECO:0000313" key="3">
    <source>
        <dbReference type="RefSeq" id="XP_018015422.1"/>
    </source>
</evidence>
<dbReference type="Pfam" id="PF00078">
    <property type="entry name" value="RVT_1"/>
    <property type="match status" value="1"/>
</dbReference>